<proteinExistence type="predicted"/>
<organism evidence="2 3">
    <name type="scientific">Halothermothrix orenii (strain H 168 / OCM 544 / DSM 9562)</name>
    <dbReference type="NCBI Taxonomy" id="373903"/>
    <lineage>
        <taxon>Bacteria</taxon>
        <taxon>Bacillati</taxon>
        <taxon>Bacillota</taxon>
        <taxon>Clostridia</taxon>
        <taxon>Halanaerobiales</taxon>
        <taxon>Halothermotrichaceae</taxon>
        <taxon>Halothermothrix</taxon>
    </lineage>
</organism>
<keyword evidence="3" id="KW-1185">Reference proteome</keyword>
<dbReference type="PROSITE" id="PS50268">
    <property type="entry name" value="CADHERIN_2"/>
    <property type="match status" value="1"/>
</dbReference>
<gene>
    <name evidence="2" type="ordered locus">Hore_11250</name>
</gene>
<dbReference type="GO" id="GO:0005509">
    <property type="term" value="F:calcium ion binding"/>
    <property type="evidence" value="ECO:0007669"/>
    <property type="project" value="InterPro"/>
</dbReference>
<dbReference type="Proteomes" id="UP000000719">
    <property type="component" value="Chromosome"/>
</dbReference>
<reference evidence="2 3" key="1">
    <citation type="journal article" date="2009" name="PLoS ONE">
        <title>Genome analysis of the anaerobic thermohalophilic bacterium Halothermothrix orenii.</title>
        <authorList>
            <person name="Mavromatis K."/>
            <person name="Ivanova N."/>
            <person name="Anderson I."/>
            <person name="Lykidis A."/>
            <person name="Hooper S.D."/>
            <person name="Sun H."/>
            <person name="Kunin V."/>
            <person name="Lapidus A."/>
            <person name="Hugenholtz P."/>
            <person name="Patel B."/>
            <person name="Kyrpides N.C."/>
        </authorList>
    </citation>
    <scope>NUCLEOTIDE SEQUENCE [LARGE SCALE GENOMIC DNA]</scope>
    <source>
        <strain evidence="3">H 168 / OCM 544 / DSM 9562</strain>
    </source>
</reference>
<dbReference type="EMBL" id="CP001098">
    <property type="protein sequence ID" value="ACL69877.1"/>
    <property type="molecule type" value="Genomic_DNA"/>
</dbReference>
<protein>
    <recommendedName>
        <fullName evidence="1">Cadherin domain-containing protein</fullName>
    </recommendedName>
</protein>
<accession>B8CX58</accession>
<dbReference type="AlphaFoldDB" id="B8CX58"/>
<evidence type="ECO:0000313" key="3">
    <source>
        <dbReference type="Proteomes" id="UP000000719"/>
    </source>
</evidence>
<dbReference type="RefSeq" id="WP_012636062.1">
    <property type="nucleotide sequence ID" value="NC_011899.1"/>
</dbReference>
<evidence type="ECO:0000259" key="1">
    <source>
        <dbReference type="PROSITE" id="PS50268"/>
    </source>
</evidence>
<evidence type="ECO:0000313" key="2">
    <source>
        <dbReference type="EMBL" id="ACL69877.1"/>
    </source>
</evidence>
<dbReference type="GO" id="GO:0007156">
    <property type="term" value="P:homophilic cell adhesion via plasma membrane adhesion molecules"/>
    <property type="evidence" value="ECO:0007669"/>
    <property type="project" value="InterPro"/>
</dbReference>
<sequence length="248" mass="28068">MKRIFVITMLFMVLLGIFITGCEKLKTDEEEVKTLVLKDVKIMEKYLVPEEGEEEYVSESPMTTSSVNSSSTTDEVWASYIHIDHGNKTRKIKDIVIDEEAGTGTVWVYVEIPIEITLYDIDNDNKTMDELDKKLATISGEIIYDVAREGDYWKIANRSLNNFKSFDTENEVESSIEFTVTEPEPVSPNKDLNISVTVNFSDQDTNTDSVITKLKVPAFNITTIIYSMKSNVAYSNNITVKEDVEPGV</sequence>
<name>B8CX58_HALOH</name>
<dbReference type="PROSITE" id="PS51257">
    <property type="entry name" value="PROKAR_LIPOPROTEIN"/>
    <property type="match status" value="1"/>
</dbReference>
<feature type="domain" description="Cadherin" evidence="1">
    <location>
        <begin position="89"/>
        <end position="219"/>
    </location>
</feature>
<dbReference type="InterPro" id="IPR002126">
    <property type="entry name" value="Cadherin-like_dom"/>
</dbReference>
<dbReference type="GO" id="GO:0016020">
    <property type="term" value="C:membrane"/>
    <property type="evidence" value="ECO:0007669"/>
    <property type="project" value="InterPro"/>
</dbReference>
<dbReference type="KEGG" id="hor:Hore_11250"/>
<dbReference type="HOGENOM" id="CLU_1118950_0_0_9"/>